<keyword evidence="11" id="KW-1185">Reference proteome</keyword>
<dbReference type="STRING" id="199441.BkAM31D_06410"/>
<comment type="function">
    <text evidence="9">Catalyzes 2 different reactions between oxygene and the acireductone 1,2-dihydroxy-3-keto-5-methylthiopentene (DHK-MTPene) depending upon the metal bound in the active site. Fe-containing acireductone dioxygenase (Fe-ARD) produces formate and 2-keto-4-methylthiobutyrate (KMTB), the alpha-ketoacid precursor of methionine in the methionine recycle pathway. Ni-containing acireductone dioxygenase (Ni-ARD) produces methylthiopropionate, carbon monoxide and formate, and does not lie on the methionine recycle pathway.</text>
</comment>
<accession>A0A1X9MAA0</accession>
<dbReference type="PANTHER" id="PTHR23418">
    <property type="entry name" value="ACIREDUCTONE DIOXYGENASE"/>
    <property type="match status" value="1"/>
</dbReference>
<dbReference type="Gene3D" id="2.60.120.10">
    <property type="entry name" value="Jelly Rolls"/>
    <property type="match status" value="1"/>
</dbReference>
<evidence type="ECO:0000256" key="6">
    <source>
        <dbReference type="ARBA" id="ARBA00023002"/>
    </source>
</evidence>
<feature type="binding site" evidence="9">
    <location>
        <position position="101"/>
    </location>
    <ligand>
        <name>Fe(2+)</name>
        <dbReference type="ChEBI" id="CHEBI:29033"/>
    </ligand>
</feature>
<dbReference type="GO" id="GO:0019509">
    <property type="term" value="P:L-methionine salvage from methylthioadenosine"/>
    <property type="evidence" value="ECO:0007669"/>
    <property type="project" value="UniProtKB-UniRule"/>
</dbReference>
<comment type="caution">
    <text evidence="9">Lacks conserved residue(s) required for the propagation of feature annotation.</text>
</comment>
<evidence type="ECO:0000256" key="5">
    <source>
        <dbReference type="ARBA" id="ARBA00022964"/>
    </source>
</evidence>
<evidence type="ECO:0000256" key="9">
    <source>
        <dbReference type="HAMAP-Rule" id="MF_01682"/>
    </source>
</evidence>
<evidence type="ECO:0000256" key="4">
    <source>
        <dbReference type="ARBA" id="ARBA00022723"/>
    </source>
</evidence>
<keyword evidence="4 9" id="KW-0479">Metal-binding</keyword>
<feature type="binding site" evidence="9">
    <location>
        <position position="105"/>
    </location>
    <ligand>
        <name>Ni(2+)</name>
        <dbReference type="ChEBI" id="CHEBI:49786"/>
    </ligand>
</feature>
<keyword evidence="7 9" id="KW-0408">Iron</keyword>
<dbReference type="UniPathway" id="UPA00904">
    <property type="reaction ID" value="UER00878"/>
</dbReference>
<dbReference type="InterPro" id="IPR011051">
    <property type="entry name" value="RmlC_Cupin_sf"/>
</dbReference>
<dbReference type="SUPFAM" id="SSF51182">
    <property type="entry name" value="RmlC-like cupins"/>
    <property type="match status" value="1"/>
</dbReference>
<feature type="binding site" evidence="9">
    <location>
        <position position="99"/>
    </location>
    <ligand>
        <name>Ni(2+)</name>
        <dbReference type="ChEBI" id="CHEBI:49786"/>
    </ligand>
</feature>
<dbReference type="KEGG" id="bkw:BkAM31D_06410"/>
<comment type="pathway">
    <text evidence="9">Amino-acid biosynthesis; L-methionine biosynthesis via salvage pathway; L-methionine from S-methyl-5-thio-alpha-D-ribose 1-phosphate: step 5/6.</text>
</comment>
<dbReference type="EMBL" id="CP020814">
    <property type="protein sequence ID" value="ARK29520.1"/>
    <property type="molecule type" value="Genomic_DNA"/>
</dbReference>
<evidence type="ECO:0000313" key="11">
    <source>
        <dbReference type="Proteomes" id="UP000193006"/>
    </source>
</evidence>
<gene>
    <name evidence="9 10" type="primary">mtnD</name>
    <name evidence="10" type="ORF">BkAM31D_06410</name>
</gene>
<dbReference type="InterPro" id="IPR004313">
    <property type="entry name" value="ARD"/>
</dbReference>
<feature type="binding site" evidence="9">
    <location>
        <position position="145"/>
    </location>
    <ligand>
        <name>Fe(2+)</name>
        <dbReference type="ChEBI" id="CHEBI:29033"/>
    </ligand>
</feature>
<dbReference type="PANTHER" id="PTHR23418:SF0">
    <property type="entry name" value="ACIREDUCTONE DIOXYGENASE"/>
    <property type="match status" value="1"/>
</dbReference>
<feature type="site" description="May play a role in transmitting local conformational changes" evidence="9">
    <location>
        <position position="104"/>
    </location>
</feature>
<comment type="similarity">
    <text evidence="9">Belongs to the acireductone dioxygenase (ARD) family.</text>
</comment>
<evidence type="ECO:0000256" key="3">
    <source>
        <dbReference type="ARBA" id="ARBA00022605"/>
    </source>
</evidence>
<organism evidence="10 11">
    <name type="scientific">Halalkalibacter krulwichiae</name>
    <dbReference type="NCBI Taxonomy" id="199441"/>
    <lineage>
        <taxon>Bacteria</taxon>
        <taxon>Bacillati</taxon>
        <taxon>Bacillota</taxon>
        <taxon>Bacilli</taxon>
        <taxon>Bacillales</taxon>
        <taxon>Bacillaceae</taxon>
        <taxon>Halalkalibacter</taxon>
    </lineage>
</organism>
<keyword evidence="2 9" id="KW-0533">Nickel</keyword>
<comment type="catalytic activity">
    <reaction evidence="9">
        <text>1,2-dihydroxy-5-(methylsulfanyl)pent-1-en-3-one + O2 = 3-(methylsulfanyl)propanoate + CO + formate + 2 H(+)</text>
        <dbReference type="Rhea" id="RHEA:14161"/>
        <dbReference type="ChEBI" id="CHEBI:15378"/>
        <dbReference type="ChEBI" id="CHEBI:15379"/>
        <dbReference type="ChEBI" id="CHEBI:15740"/>
        <dbReference type="ChEBI" id="CHEBI:17245"/>
        <dbReference type="ChEBI" id="CHEBI:49016"/>
        <dbReference type="ChEBI" id="CHEBI:49252"/>
        <dbReference type="EC" id="1.13.11.53"/>
    </reaction>
</comment>
<feature type="binding site" evidence="9">
    <location>
        <position position="145"/>
    </location>
    <ligand>
        <name>Ni(2+)</name>
        <dbReference type="ChEBI" id="CHEBI:49786"/>
    </ligand>
</feature>
<dbReference type="EC" id="1.13.11.54" evidence="9"/>
<dbReference type="EC" id="1.13.11.53" evidence="9"/>
<dbReference type="GO" id="GO:0019284">
    <property type="term" value="P:L-methionine salvage from S-adenosylmethionine"/>
    <property type="evidence" value="ECO:0007669"/>
    <property type="project" value="InterPro"/>
</dbReference>
<evidence type="ECO:0000256" key="8">
    <source>
        <dbReference type="ARBA" id="ARBA00023167"/>
    </source>
</evidence>
<dbReference type="GO" id="GO:0016151">
    <property type="term" value="F:nickel cation binding"/>
    <property type="evidence" value="ECO:0007669"/>
    <property type="project" value="UniProtKB-UniRule"/>
</dbReference>
<keyword evidence="6 9" id="KW-0560">Oxidoreductase</keyword>
<reference evidence="10 11" key="1">
    <citation type="submission" date="2017-04" db="EMBL/GenBank/DDBJ databases">
        <title>Bacillus krulwichiae AM31D Genome sequencing and assembly.</title>
        <authorList>
            <person name="Krulwich T.A."/>
            <person name="Anastor L."/>
            <person name="Ehrlich R."/>
            <person name="Ehrlich G.D."/>
            <person name="Janto B."/>
        </authorList>
    </citation>
    <scope>NUCLEOTIDE SEQUENCE [LARGE SCALE GENOMIC DNA]</scope>
    <source>
        <strain evidence="10 11">AM31D</strain>
    </source>
</reference>
<evidence type="ECO:0000256" key="7">
    <source>
        <dbReference type="ARBA" id="ARBA00023004"/>
    </source>
</evidence>
<name>A0A1X9MAA0_9BACI</name>
<protein>
    <recommendedName>
        <fullName evidence="9">Acireductone dioxygenase</fullName>
    </recommendedName>
    <alternativeName>
        <fullName evidence="9">1,2-dihydroxy-3-keto-5-methylthiopentene dioxygenase</fullName>
        <shortName evidence="9">DHK-MTPene dioxygenase</shortName>
    </alternativeName>
    <alternativeName>
        <fullName evidence="9">Acireductone dioxygenase (Fe(2+)-requiring)</fullName>
        <shortName evidence="9">ARD'</shortName>
        <shortName evidence="9">Fe-ARD</shortName>
        <ecNumber evidence="9">1.13.11.54</ecNumber>
    </alternativeName>
    <alternativeName>
        <fullName evidence="9">Acireductone dioxygenase (Ni(2+)-requiring)</fullName>
        <shortName evidence="9">ARD</shortName>
        <shortName evidence="9">Ni-ARD</shortName>
        <ecNumber evidence="9">1.13.11.53</ecNumber>
    </alternativeName>
</protein>
<feature type="binding site" evidence="9">
    <location>
        <position position="105"/>
    </location>
    <ligand>
        <name>Fe(2+)</name>
        <dbReference type="ChEBI" id="CHEBI:29033"/>
    </ligand>
</feature>
<dbReference type="HAMAP" id="MF_01682">
    <property type="entry name" value="Salvage_MtnD"/>
    <property type="match status" value="1"/>
</dbReference>
<dbReference type="GO" id="GO:0010308">
    <property type="term" value="F:acireductone dioxygenase (Ni2+-requiring) activity"/>
    <property type="evidence" value="ECO:0007669"/>
    <property type="project" value="UniProtKB-UniRule"/>
</dbReference>
<dbReference type="Proteomes" id="UP000193006">
    <property type="component" value="Chromosome"/>
</dbReference>
<feature type="binding site" evidence="9">
    <location>
        <position position="99"/>
    </location>
    <ligand>
        <name>Fe(2+)</name>
        <dbReference type="ChEBI" id="CHEBI:29033"/>
    </ligand>
</feature>
<sequence length="179" mass="20649">MAVIKVRNSGEVIEGVDKVHEFLEAQGVFFERWDIGKLPEHLVEKFDLTDEDKANILNVYDEDIRSLAERRGYVNWDVIALSDQTPNIEELLKKFEQVHTHTDDEVRIITAGHGIFIVKGDEKTGYFNIELEAGDVISVPENTPHFFTLMDDRQVVAVRLFIDTDGWVAHPYEEKEHQI</sequence>
<evidence type="ECO:0000256" key="1">
    <source>
        <dbReference type="ARBA" id="ARBA00000428"/>
    </source>
</evidence>
<feature type="site" description="Important to generate the dianion" evidence="9">
    <location>
        <position position="107"/>
    </location>
</feature>
<proteinExistence type="inferred from homology"/>
<comment type="cofactor">
    <cofactor evidence="9">
        <name>Ni(2+)</name>
        <dbReference type="ChEBI" id="CHEBI:49786"/>
    </cofactor>
    <text evidence="9">Binds 1 nickel ion per monomer.</text>
</comment>
<keyword evidence="5 9" id="KW-0223">Dioxygenase</keyword>
<comment type="subunit">
    <text evidence="9">Monomer.</text>
</comment>
<comment type="catalytic activity">
    <reaction evidence="1 9">
        <text>1,2-dihydroxy-5-(methylsulfanyl)pent-1-en-3-one + O2 = 4-methylsulfanyl-2-oxobutanoate + formate + 2 H(+)</text>
        <dbReference type="Rhea" id="RHEA:24504"/>
        <dbReference type="ChEBI" id="CHEBI:15378"/>
        <dbReference type="ChEBI" id="CHEBI:15379"/>
        <dbReference type="ChEBI" id="CHEBI:15740"/>
        <dbReference type="ChEBI" id="CHEBI:16723"/>
        <dbReference type="ChEBI" id="CHEBI:49252"/>
        <dbReference type="EC" id="1.13.11.54"/>
    </reaction>
</comment>
<comment type="cofactor">
    <cofactor evidence="9">
        <name>Fe(2+)</name>
        <dbReference type="ChEBI" id="CHEBI:29033"/>
    </cofactor>
    <text evidence="9">Binds 1 Fe(2+) cation per monomer.</text>
</comment>
<evidence type="ECO:0000313" key="10">
    <source>
        <dbReference type="EMBL" id="ARK29520.1"/>
    </source>
</evidence>
<feature type="binding site" evidence="9">
    <location>
        <position position="101"/>
    </location>
    <ligand>
        <name>Ni(2+)</name>
        <dbReference type="ChEBI" id="CHEBI:49786"/>
    </ligand>
</feature>
<keyword evidence="3 9" id="KW-0028">Amino-acid biosynthesis</keyword>
<dbReference type="InterPro" id="IPR023956">
    <property type="entry name" value="ARD_bac"/>
</dbReference>
<dbReference type="CDD" id="cd02232">
    <property type="entry name" value="cupin_ARD"/>
    <property type="match status" value="1"/>
</dbReference>
<dbReference type="RefSeq" id="WP_066154104.1">
    <property type="nucleotide sequence ID" value="NZ_CP020814.1"/>
</dbReference>
<dbReference type="Pfam" id="PF03079">
    <property type="entry name" value="ARD"/>
    <property type="match status" value="1"/>
</dbReference>
<dbReference type="GO" id="GO:0005506">
    <property type="term" value="F:iron ion binding"/>
    <property type="evidence" value="ECO:0007669"/>
    <property type="project" value="UniProtKB-UniRule"/>
</dbReference>
<dbReference type="AlphaFoldDB" id="A0A1X9MAA0"/>
<keyword evidence="8 9" id="KW-0486">Methionine biosynthesis</keyword>
<dbReference type="InterPro" id="IPR014710">
    <property type="entry name" value="RmlC-like_jellyroll"/>
</dbReference>
<evidence type="ECO:0000256" key="2">
    <source>
        <dbReference type="ARBA" id="ARBA00022596"/>
    </source>
</evidence>
<dbReference type="GO" id="GO:0010309">
    <property type="term" value="F:acireductone dioxygenase [iron(II)-requiring] activity"/>
    <property type="evidence" value="ECO:0007669"/>
    <property type="project" value="UniProtKB-UniRule"/>
</dbReference>